<name>A0A3S3ECS5_9NOCA</name>
<dbReference type="AlphaFoldDB" id="A0A3S3ECS5"/>
<evidence type="ECO:0000313" key="3">
    <source>
        <dbReference type="Proteomes" id="UP000286208"/>
    </source>
</evidence>
<proteinExistence type="predicted"/>
<feature type="compositionally biased region" description="Basic and acidic residues" evidence="1">
    <location>
        <begin position="39"/>
        <end position="54"/>
    </location>
</feature>
<sequence length="86" mass="9732">MFADCPVGVEIPKAHRRPGVGPGGDLYQKCEHCQGWDAERDRRQAERRAQREPEWALGFPAPTNRDRGQAQAADDHREPSDPEPTR</sequence>
<dbReference type="EMBL" id="RKLP01000001">
    <property type="protein sequence ID" value="RVW10979.1"/>
    <property type="molecule type" value="Genomic_DNA"/>
</dbReference>
<dbReference type="Proteomes" id="UP000286208">
    <property type="component" value="Unassembled WGS sequence"/>
</dbReference>
<reference evidence="2 3" key="1">
    <citation type="submission" date="2018-11" db="EMBL/GenBank/DDBJ databases">
        <title>Rhodococcus spongicola sp. nov. and Rhodococcus xishaensis sp. nov. from marine sponges.</title>
        <authorList>
            <person name="Li L."/>
            <person name="Lin H.W."/>
        </authorList>
    </citation>
    <scope>NUCLEOTIDE SEQUENCE [LARGE SCALE GENOMIC DNA]</scope>
    <source>
        <strain evidence="2 3">CCTCC AB2014297</strain>
    </source>
</reference>
<feature type="region of interest" description="Disordered" evidence="1">
    <location>
        <begin position="39"/>
        <end position="86"/>
    </location>
</feature>
<evidence type="ECO:0000313" key="2">
    <source>
        <dbReference type="EMBL" id="RVW10979.1"/>
    </source>
</evidence>
<accession>A0A3S3ECS5</accession>
<gene>
    <name evidence="2" type="ORF">EGT67_00425</name>
</gene>
<protein>
    <submittedName>
        <fullName evidence="2">Uncharacterized protein</fullName>
    </submittedName>
</protein>
<organism evidence="2 3">
    <name type="scientific">Prescottella agglutinans</name>
    <dbReference type="NCBI Taxonomy" id="1644129"/>
    <lineage>
        <taxon>Bacteria</taxon>
        <taxon>Bacillati</taxon>
        <taxon>Actinomycetota</taxon>
        <taxon>Actinomycetes</taxon>
        <taxon>Mycobacteriales</taxon>
        <taxon>Nocardiaceae</taxon>
        <taxon>Prescottella</taxon>
    </lineage>
</organism>
<comment type="caution">
    <text evidence="2">The sequence shown here is derived from an EMBL/GenBank/DDBJ whole genome shotgun (WGS) entry which is preliminary data.</text>
</comment>
<feature type="compositionally biased region" description="Basic and acidic residues" evidence="1">
    <location>
        <begin position="64"/>
        <end position="86"/>
    </location>
</feature>
<evidence type="ECO:0000256" key="1">
    <source>
        <dbReference type="SAM" id="MobiDB-lite"/>
    </source>
</evidence>
<keyword evidence="3" id="KW-1185">Reference proteome</keyword>